<proteinExistence type="predicted"/>
<reference evidence="3 4" key="1">
    <citation type="submission" date="2019-06" db="EMBL/GenBank/DDBJ databases">
        <title>Complete genome sequence of Haemophilus parasuis HPS412.</title>
        <authorList>
            <person name="Yang S."/>
            <person name="Huang C."/>
        </authorList>
    </citation>
    <scope>NUCLEOTIDE SEQUENCE [LARGE SCALE GENOMIC DNA]</scope>
    <source>
        <strain evidence="3 4">HPS412</strain>
    </source>
</reference>
<name>A0A6I5WN91_GLAPU</name>
<dbReference type="GeneID" id="66618981"/>
<dbReference type="EMBL" id="CP041334">
    <property type="protein sequence ID" value="QKY72977.1"/>
    <property type="molecule type" value="Genomic_DNA"/>
</dbReference>
<dbReference type="RefSeq" id="WP_005713954.1">
    <property type="nucleotide sequence ID" value="NZ_CP009158.1"/>
</dbReference>
<accession>A0A6I5WN91</accession>
<evidence type="ECO:0000256" key="1">
    <source>
        <dbReference type="SAM" id="MobiDB-lite"/>
    </source>
</evidence>
<sequence length="153" mass="17635">MATDDIIKVKSAFNALLKNISKPRRRLLYQQIGRELARSQRRRITAQQNPDGSSYTPRKVQRKKRKGKIKQNAMFLKLKSARFMKLRTAGDNIELGYSGSDAHIAQIHQYGLKGRVVRSANWKVKYDQRELLGFTDEDIEMIENFVIKALAGQ</sequence>
<feature type="compositionally biased region" description="Polar residues" evidence="1">
    <location>
        <begin position="45"/>
        <end position="56"/>
    </location>
</feature>
<gene>
    <name evidence="2" type="ORF">FLK62_06765</name>
    <name evidence="3" type="ORF">FLK62_08340</name>
</gene>
<dbReference type="EMBL" id="CP041334">
    <property type="protein sequence ID" value="QKY73246.1"/>
    <property type="molecule type" value="Genomic_DNA"/>
</dbReference>
<evidence type="ECO:0000313" key="2">
    <source>
        <dbReference type="EMBL" id="QKY72977.1"/>
    </source>
</evidence>
<dbReference type="InterPro" id="IPR006522">
    <property type="entry name" value="Phage_virion_morphogenesis"/>
</dbReference>
<protein>
    <submittedName>
        <fullName evidence="3">Phage virion morphogenesis protein</fullName>
    </submittedName>
</protein>
<dbReference type="OMA" id="RYIKNES"/>
<dbReference type="Proteomes" id="UP000509790">
    <property type="component" value="Chromosome"/>
</dbReference>
<organism evidence="3 4">
    <name type="scientific">Glaesserella parasuis</name>
    <name type="common">Haemophilus parasuis</name>
    <dbReference type="NCBI Taxonomy" id="738"/>
    <lineage>
        <taxon>Bacteria</taxon>
        <taxon>Pseudomonadati</taxon>
        <taxon>Pseudomonadota</taxon>
        <taxon>Gammaproteobacteria</taxon>
        <taxon>Pasteurellales</taxon>
        <taxon>Pasteurellaceae</taxon>
        <taxon>Glaesserella</taxon>
    </lineage>
</organism>
<evidence type="ECO:0000313" key="3">
    <source>
        <dbReference type="EMBL" id="QKY73246.1"/>
    </source>
</evidence>
<dbReference type="KEGG" id="hpas:JL26_03085"/>
<dbReference type="AlphaFoldDB" id="A0A6I5WN91"/>
<dbReference type="Pfam" id="PF05069">
    <property type="entry name" value="Phage_tail_S"/>
    <property type="match status" value="1"/>
</dbReference>
<evidence type="ECO:0000313" key="4">
    <source>
        <dbReference type="Proteomes" id="UP000509790"/>
    </source>
</evidence>
<feature type="region of interest" description="Disordered" evidence="1">
    <location>
        <begin position="39"/>
        <end position="67"/>
    </location>
</feature>
<dbReference type="NCBIfam" id="TIGR01635">
    <property type="entry name" value="tail_comp_S"/>
    <property type="match status" value="1"/>
</dbReference>